<feature type="compositionally biased region" description="Acidic residues" evidence="1">
    <location>
        <begin position="533"/>
        <end position="550"/>
    </location>
</feature>
<keyword evidence="2" id="KW-0732">Signal</keyword>
<dbReference type="InParanoid" id="F0XEK5"/>
<dbReference type="HOGENOM" id="CLU_464639_0_0_1"/>
<proteinExistence type="predicted"/>
<protein>
    <submittedName>
        <fullName evidence="3">Uncharacterized protein</fullName>
    </submittedName>
</protein>
<evidence type="ECO:0000256" key="1">
    <source>
        <dbReference type="SAM" id="MobiDB-lite"/>
    </source>
</evidence>
<dbReference type="RefSeq" id="XP_014173340.1">
    <property type="nucleotide sequence ID" value="XM_014317865.1"/>
</dbReference>
<feature type="chain" id="PRO_5003262104" evidence="2">
    <location>
        <begin position="21"/>
        <end position="587"/>
    </location>
</feature>
<dbReference type="eggNOG" id="ENOG502RKUE">
    <property type="taxonomic scope" value="Eukaryota"/>
</dbReference>
<feature type="compositionally biased region" description="Basic and acidic residues" evidence="1">
    <location>
        <begin position="486"/>
        <end position="495"/>
    </location>
</feature>
<reference evidence="3 4" key="1">
    <citation type="journal article" date="2011" name="Proc. Natl. Acad. Sci. U.S.A.">
        <title>Genome and transcriptome analyses of the mountain pine beetle-fungal symbiont Grosmannia clavigera, a lodgepole pine pathogen.</title>
        <authorList>
            <person name="DiGuistini S."/>
            <person name="Wang Y."/>
            <person name="Liao N.Y."/>
            <person name="Taylor G."/>
            <person name="Tanguay P."/>
            <person name="Feau N."/>
            <person name="Henrissat B."/>
            <person name="Chan S.K."/>
            <person name="Hesse-Orce U."/>
            <person name="Alamouti S.M."/>
            <person name="Tsui C.K.M."/>
            <person name="Docking R.T."/>
            <person name="Levasseur A."/>
            <person name="Haridas S."/>
            <person name="Robertson G."/>
            <person name="Birol I."/>
            <person name="Holt R.A."/>
            <person name="Marra M.A."/>
            <person name="Hamelin R.C."/>
            <person name="Hirst M."/>
            <person name="Jones S.J.M."/>
            <person name="Bohlmann J."/>
            <person name="Breuil C."/>
        </authorList>
    </citation>
    <scope>NUCLEOTIDE SEQUENCE [LARGE SCALE GENOMIC DNA]</scope>
    <source>
        <strain evidence="4">kw1407 / UAMH 11150</strain>
    </source>
</reference>
<feature type="compositionally biased region" description="Acidic residues" evidence="1">
    <location>
        <begin position="502"/>
        <end position="526"/>
    </location>
</feature>
<dbReference type="EMBL" id="GL629765">
    <property type="protein sequence ID" value="EFX03858.1"/>
    <property type="molecule type" value="Genomic_DNA"/>
</dbReference>
<dbReference type="OrthoDB" id="5243156at2759"/>
<gene>
    <name evidence="3" type="ORF">CMQ_786</name>
</gene>
<organism evidence="4">
    <name type="scientific">Grosmannia clavigera (strain kw1407 / UAMH 11150)</name>
    <name type="common">Blue stain fungus</name>
    <name type="synonym">Graphiocladiella clavigera</name>
    <dbReference type="NCBI Taxonomy" id="655863"/>
    <lineage>
        <taxon>Eukaryota</taxon>
        <taxon>Fungi</taxon>
        <taxon>Dikarya</taxon>
        <taxon>Ascomycota</taxon>
        <taxon>Pezizomycotina</taxon>
        <taxon>Sordariomycetes</taxon>
        <taxon>Sordariomycetidae</taxon>
        <taxon>Ophiostomatales</taxon>
        <taxon>Ophiostomataceae</taxon>
        <taxon>Leptographium</taxon>
    </lineage>
</organism>
<keyword evidence="4" id="KW-1185">Reference proteome</keyword>
<evidence type="ECO:0000256" key="2">
    <source>
        <dbReference type="SAM" id="SignalP"/>
    </source>
</evidence>
<dbReference type="GeneID" id="25981450"/>
<evidence type="ECO:0000313" key="3">
    <source>
        <dbReference type="EMBL" id="EFX03858.1"/>
    </source>
</evidence>
<accession>F0XEK5</accession>
<feature type="compositionally biased region" description="Acidic residues" evidence="1">
    <location>
        <begin position="576"/>
        <end position="587"/>
    </location>
</feature>
<evidence type="ECO:0000313" key="4">
    <source>
        <dbReference type="Proteomes" id="UP000007796"/>
    </source>
</evidence>
<feature type="signal peptide" evidence="2">
    <location>
        <begin position="1"/>
        <end position="20"/>
    </location>
</feature>
<dbReference type="Proteomes" id="UP000007796">
    <property type="component" value="Unassembled WGS sequence"/>
</dbReference>
<feature type="region of interest" description="Disordered" evidence="1">
    <location>
        <begin position="469"/>
        <end position="587"/>
    </location>
</feature>
<feature type="compositionally biased region" description="Basic and acidic residues" evidence="1">
    <location>
        <begin position="551"/>
        <end position="572"/>
    </location>
</feature>
<dbReference type="AlphaFoldDB" id="F0XEK5"/>
<sequence length="587" mass="65062">MQFCLFLAGFLATMAISVFGAPIGPVTEAFSGTSDVLAHNLTMLMARDIGNDCFDVDAGIPGNMHWNDRDQFVTVDKQKCRPRLGLRDGTCRHNQDLSTKCSAFCQTSAFHFLTEPIALMGGKMCREGEGCEIRQEQSFHVEVSNTEVLRHVIDVTASITPSSSFGFGFELKNISTVALPEGDMIARIMAAMDEQDANMERKYGKPEQQSPTPTRAFVALDQTDEVDGPASGALDDDPVLPVDRPDITMLQIPVPTIKNPTASIAMSFAGRWTRDWTHTYHHSESKASFQAITHRQIPGEGCGSFWAAPVAVGYCGWSTSPRFPPAVHTDVMKWLHTTRNPYEGTVKMGRWGDAAEQQWNITDGRCPVNYHEFPFCYAAPLQRRGTNGQPDEALHRTVWRPYDCETGQLLQSERQPREIREQLNFNEFFKYHIRRDPRLFNPELSWSPAAHQPDDVYYDADRVADYGEKKAPAPVITPTPVPAVGNDKEDKEDGSPRYPAADNDDDENDEDDEVDPAPETDEDSESDPAPNTGDDDNDSGEAEVEVEVEGEDHIVDIDVETGDDHVVSHDESVAGGEDEGEGEEDSA</sequence>
<name>F0XEK5_GROCL</name>